<organism evidence="1 2">
    <name type="scientific">Mauremys mutica</name>
    <name type="common">yellowpond turtle</name>
    <dbReference type="NCBI Taxonomy" id="74926"/>
    <lineage>
        <taxon>Eukaryota</taxon>
        <taxon>Metazoa</taxon>
        <taxon>Chordata</taxon>
        <taxon>Craniata</taxon>
        <taxon>Vertebrata</taxon>
        <taxon>Euteleostomi</taxon>
        <taxon>Archelosauria</taxon>
        <taxon>Testudinata</taxon>
        <taxon>Testudines</taxon>
        <taxon>Cryptodira</taxon>
        <taxon>Durocryptodira</taxon>
        <taxon>Testudinoidea</taxon>
        <taxon>Geoemydidae</taxon>
        <taxon>Geoemydinae</taxon>
        <taxon>Mauremys</taxon>
    </lineage>
</organism>
<sequence>MVLKFKIKLTLENDTPLSPMFSVYAHPRPMPECGGGILHASSAPAPWWISGEQGSTITVLPWPAPALPPGFTVLLSSQASQTLSLPSARIQRLQDCTNTAVSGALQACCRGAGFTPERMPMLVL</sequence>
<dbReference type="AlphaFoldDB" id="A0A9D3XMX1"/>
<dbReference type="Proteomes" id="UP000827986">
    <property type="component" value="Unassembled WGS sequence"/>
</dbReference>
<gene>
    <name evidence="1" type="ORF">KIL84_004360</name>
</gene>
<reference evidence="1" key="1">
    <citation type="submission" date="2021-09" db="EMBL/GenBank/DDBJ databases">
        <title>The genome of Mauremys mutica provides insights into the evolution of semi-aquatic lifestyle.</title>
        <authorList>
            <person name="Gong S."/>
            <person name="Gao Y."/>
        </authorList>
    </citation>
    <scope>NUCLEOTIDE SEQUENCE</scope>
    <source>
        <strain evidence="1">MM-2020</strain>
        <tissue evidence="1">Muscle</tissue>
    </source>
</reference>
<proteinExistence type="predicted"/>
<evidence type="ECO:0000313" key="2">
    <source>
        <dbReference type="Proteomes" id="UP000827986"/>
    </source>
</evidence>
<accession>A0A9D3XMX1</accession>
<name>A0A9D3XMX1_9SAUR</name>
<protein>
    <submittedName>
        <fullName evidence="1">Uncharacterized protein</fullName>
    </submittedName>
</protein>
<dbReference type="EMBL" id="JAHDVG010000466">
    <property type="protein sequence ID" value="KAH1182868.1"/>
    <property type="molecule type" value="Genomic_DNA"/>
</dbReference>
<keyword evidence="2" id="KW-1185">Reference proteome</keyword>
<evidence type="ECO:0000313" key="1">
    <source>
        <dbReference type="EMBL" id="KAH1182868.1"/>
    </source>
</evidence>
<comment type="caution">
    <text evidence="1">The sequence shown here is derived from an EMBL/GenBank/DDBJ whole genome shotgun (WGS) entry which is preliminary data.</text>
</comment>